<dbReference type="EMBL" id="FBWG01000008">
    <property type="protein sequence ID" value="CUX22748.1"/>
    <property type="molecule type" value="Genomic_DNA"/>
</dbReference>
<reference evidence="1 2" key="1">
    <citation type="submission" date="2016-01" db="EMBL/GenBank/DDBJ databases">
        <authorList>
            <person name="Oliw E.H."/>
        </authorList>
    </citation>
    <scope>NUCLEOTIDE SEQUENCE [LARGE SCALE GENOMIC DNA]</scope>
    <source>
        <strain evidence="1 2">Zutra 3-1</strain>
    </source>
</reference>
<protein>
    <submittedName>
        <fullName evidence="1">Uncharacterized protein</fullName>
    </submittedName>
</protein>
<evidence type="ECO:0000313" key="2">
    <source>
        <dbReference type="Proteomes" id="UP000191987"/>
    </source>
</evidence>
<evidence type="ECO:0000313" key="1">
    <source>
        <dbReference type="EMBL" id="CUX22748.1"/>
    </source>
</evidence>
<organism evidence="1 2">
    <name type="scientific">Agrobacterium deltaense Zutra 3/1</name>
    <dbReference type="NCBI Taxonomy" id="1183427"/>
    <lineage>
        <taxon>Bacteria</taxon>
        <taxon>Pseudomonadati</taxon>
        <taxon>Pseudomonadota</taxon>
        <taxon>Alphaproteobacteria</taxon>
        <taxon>Hyphomicrobiales</taxon>
        <taxon>Rhizobiaceae</taxon>
        <taxon>Rhizobium/Agrobacterium group</taxon>
        <taxon>Agrobacterium</taxon>
    </lineage>
</organism>
<sequence length="59" mass="7187">MRRSKIKINKFLSQRYITWETWLSIQSWHTIVAGEIEFNVFFNLNSIYIANLHLFIAKR</sequence>
<dbReference type="AlphaFoldDB" id="A0A1S7PKB7"/>
<dbReference type="Proteomes" id="UP000191987">
    <property type="component" value="Unassembled WGS sequence"/>
</dbReference>
<gene>
    <name evidence="1" type="ORF">AGR7C_Cc160097</name>
</gene>
<accession>A0A1S7PKB7</accession>
<name>A0A1S7PKB7_9HYPH</name>
<proteinExistence type="predicted"/>